<dbReference type="EMBL" id="UINC01147631">
    <property type="protein sequence ID" value="SVD39066.1"/>
    <property type="molecule type" value="Genomic_DNA"/>
</dbReference>
<name>A0A382UXS4_9ZZZZ</name>
<reference evidence="1" key="1">
    <citation type="submission" date="2018-05" db="EMBL/GenBank/DDBJ databases">
        <authorList>
            <person name="Lanie J.A."/>
            <person name="Ng W.-L."/>
            <person name="Kazmierczak K.M."/>
            <person name="Andrzejewski T.M."/>
            <person name="Davidsen T.M."/>
            <person name="Wayne K.J."/>
            <person name="Tettelin H."/>
            <person name="Glass J.I."/>
            <person name="Rusch D."/>
            <person name="Podicherti R."/>
            <person name="Tsui H.-C.T."/>
            <person name="Winkler M.E."/>
        </authorList>
    </citation>
    <scope>NUCLEOTIDE SEQUENCE</scope>
</reference>
<sequence length="32" mass="3779">MIIMLAIITMLLSRFFCLHINHLQIVNYSKNS</sequence>
<evidence type="ECO:0000313" key="1">
    <source>
        <dbReference type="EMBL" id="SVD39066.1"/>
    </source>
</evidence>
<accession>A0A382UXS4</accession>
<protein>
    <submittedName>
        <fullName evidence="1">Uncharacterized protein</fullName>
    </submittedName>
</protein>
<dbReference type="AlphaFoldDB" id="A0A382UXS4"/>
<proteinExistence type="predicted"/>
<organism evidence="1">
    <name type="scientific">marine metagenome</name>
    <dbReference type="NCBI Taxonomy" id="408172"/>
    <lineage>
        <taxon>unclassified sequences</taxon>
        <taxon>metagenomes</taxon>
        <taxon>ecological metagenomes</taxon>
    </lineage>
</organism>
<gene>
    <name evidence="1" type="ORF">METZ01_LOCUS391920</name>
</gene>
<feature type="non-terminal residue" evidence="1">
    <location>
        <position position="32"/>
    </location>
</feature>